<dbReference type="Proteomes" id="UP000252488">
    <property type="component" value="Unassembled WGS sequence"/>
</dbReference>
<name>A0AAX1QMI1_9VIBR</name>
<comment type="caution">
    <text evidence="2">The sequence shown here is derived from an EMBL/GenBank/DDBJ whole genome shotgun (WGS) entry which is preliminary data.</text>
</comment>
<organism evidence="2 3">
    <name type="scientific">Vibrio paracholerae</name>
    <dbReference type="NCBI Taxonomy" id="650003"/>
    <lineage>
        <taxon>Bacteria</taxon>
        <taxon>Pseudomonadati</taxon>
        <taxon>Pseudomonadota</taxon>
        <taxon>Gammaproteobacteria</taxon>
        <taxon>Vibrionales</taxon>
        <taxon>Vibrionaceae</taxon>
        <taxon>Vibrio</taxon>
    </lineage>
</organism>
<evidence type="ECO:0000313" key="3">
    <source>
        <dbReference type="Proteomes" id="UP000252427"/>
    </source>
</evidence>
<evidence type="ECO:0000313" key="1">
    <source>
        <dbReference type="EMBL" id="RBM48920.1"/>
    </source>
</evidence>
<keyword evidence="4" id="KW-1185">Reference proteome</keyword>
<dbReference type="EMBL" id="QKKR01000060">
    <property type="protein sequence ID" value="RBM48920.1"/>
    <property type="molecule type" value="Genomic_DNA"/>
</dbReference>
<accession>A0AAX1QMI1</accession>
<dbReference type="Proteomes" id="UP000252427">
    <property type="component" value="Unassembled WGS sequence"/>
</dbReference>
<dbReference type="RefSeq" id="WP_000854878.1">
    <property type="nucleotide sequence ID" value="NZ_CAWNVX010000056.1"/>
</dbReference>
<evidence type="ECO:0000313" key="2">
    <source>
        <dbReference type="EMBL" id="RBM75010.1"/>
    </source>
</evidence>
<reference evidence="3 4" key="1">
    <citation type="submission" date="2018-06" db="EMBL/GenBank/DDBJ databases">
        <title>Draft genome sequences of nine Vibrio sp. clinical isolates from across the United States representing the closest known relative of Vibrio cholerae.</title>
        <authorList>
            <person name="Islam M.T."/>
            <person name="Liang K."/>
            <person name="Im M.S."/>
            <person name="Winkjer J."/>
            <person name="Busby S."/>
            <person name="Batra D."/>
            <person name="Rowe L."/>
            <person name="Tarr C.L."/>
            <person name="Boucher Y."/>
        </authorList>
    </citation>
    <scope>NUCLEOTIDE SEQUENCE [LARGE SCALE GENOMIC DNA]</scope>
    <source>
        <strain evidence="1 4">2016V-1111</strain>
        <strain evidence="2 3">2016V-1114</strain>
    </source>
</reference>
<dbReference type="SUPFAM" id="SSF69635">
    <property type="entry name" value="Type III secretory system chaperone-like"/>
    <property type="match status" value="1"/>
</dbReference>
<gene>
    <name evidence="1" type="ORF">DLR69_18240</name>
    <name evidence="2" type="ORF">DLR70_16915</name>
</gene>
<protein>
    <submittedName>
        <fullName evidence="2">Uncharacterized protein</fullName>
    </submittedName>
</protein>
<evidence type="ECO:0000313" key="4">
    <source>
        <dbReference type="Proteomes" id="UP000252488"/>
    </source>
</evidence>
<proteinExistence type="predicted"/>
<dbReference type="EMBL" id="QKKS01000053">
    <property type="protein sequence ID" value="RBM75010.1"/>
    <property type="molecule type" value="Genomic_DNA"/>
</dbReference>
<sequence length="125" mass="14467">MKTLREIIYKTLVDNLNIDPRLLSRVESNEPISIELVSGEEIFISLSDGALQAFIEIPLKDMRSLRFKASKLVELLLEDEDVFVNFSKEKIVLISEIEKEKLNIDKVLSKKLTLFNKFSIEVRQL</sequence>
<dbReference type="Gene3D" id="3.30.1460.10">
    <property type="match status" value="1"/>
</dbReference>
<dbReference type="AlphaFoldDB" id="A0AAX1QMI1"/>